<protein>
    <submittedName>
        <fullName evidence="3">Zinc finger MYM-type protein 1-like</fullName>
    </submittedName>
</protein>
<evidence type="ECO:0000313" key="3">
    <source>
        <dbReference type="RefSeq" id="XP_016499139.1"/>
    </source>
</evidence>
<sequence>MDDLNGDFFALLVDESCVVSRKEQLAIVLRYVNRCGFVVEHFIGIVHVRNTSALCLKEAIVDYLAQHSLSLSYVCGQCYDGASNMQGDLRGLKTLIQQESKSAYSIHCFAHQLQLTLVAVSKKCLEVGESQAEKVQEALDMGELETGRGLNQELGLARAADTRWGSHYKSFKNFISMFGSIIDVLDTIVVDARTLEERAKAKGYLSTCQTFEVAFMLHLMRDVLGITNELNTSLQKKEQDIANAILLVEVAKKRLQKLREEECDSLIDKELCGCCCQNTSKKLNFASLGNFMLTRYFFFFEIV</sequence>
<dbReference type="PANTHER" id="PTHR11697:SF230">
    <property type="entry name" value="ZINC FINGER, MYM DOMAIN CONTAINING 1"/>
    <property type="match status" value="1"/>
</dbReference>
<gene>
    <name evidence="3" type="primary">LOC107817779</name>
</gene>
<dbReference type="KEGG" id="nta:107817779"/>
<dbReference type="Pfam" id="PF14291">
    <property type="entry name" value="DUF4371"/>
    <property type="match status" value="1"/>
</dbReference>
<dbReference type="OrthoDB" id="1280684at2759"/>
<proteinExistence type="predicted"/>
<accession>A0A1S4CDV6</accession>
<reference evidence="3" key="1">
    <citation type="submission" date="2025-08" db="UniProtKB">
        <authorList>
            <consortium name="RefSeq"/>
        </authorList>
    </citation>
    <scope>IDENTIFICATION</scope>
</reference>
<dbReference type="InterPro" id="IPR055298">
    <property type="entry name" value="AtLOH3-like"/>
</dbReference>
<dbReference type="AlphaFoldDB" id="A0A1S4CDV6"/>
<organism evidence="3">
    <name type="scientific">Nicotiana tabacum</name>
    <name type="common">Common tobacco</name>
    <dbReference type="NCBI Taxonomy" id="4097"/>
    <lineage>
        <taxon>Eukaryota</taxon>
        <taxon>Viridiplantae</taxon>
        <taxon>Streptophyta</taxon>
        <taxon>Embryophyta</taxon>
        <taxon>Tracheophyta</taxon>
        <taxon>Spermatophyta</taxon>
        <taxon>Magnoliopsida</taxon>
        <taxon>eudicotyledons</taxon>
        <taxon>Gunneridae</taxon>
        <taxon>Pentapetalae</taxon>
        <taxon>asterids</taxon>
        <taxon>lamiids</taxon>
        <taxon>Solanales</taxon>
        <taxon>Solanaceae</taxon>
        <taxon>Nicotianoideae</taxon>
        <taxon>Nicotianeae</taxon>
        <taxon>Nicotiana</taxon>
    </lineage>
</organism>
<evidence type="ECO:0000259" key="2">
    <source>
        <dbReference type="Pfam" id="PF14291"/>
    </source>
</evidence>
<name>A0A1S4CDV6_TOBAC</name>
<dbReference type="SUPFAM" id="SSF53098">
    <property type="entry name" value="Ribonuclease H-like"/>
    <property type="match status" value="1"/>
</dbReference>
<dbReference type="STRING" id="4097.A0A1S4CDV6"/>
<feature type="coiled-coil region" evidence="1">
    <location>
        <begin position="234"/>
        <end position="261"/>
    </location>
</feature>
<evidence type="ECO:0000256" key="1">
    <source>
        <dbReference type="SAM" id="Coils"/>
    </source>
</evidence>
<feature type="domain" description="DUF4371" evidence="2">
    <location>
        <begin position="2"/>
        <end position="91"/>
    </location>
</feature>
<dbReference type="PANTHER" id="PTHR11697">
    <property type="entry name" value="GENERAL TRANSCRIPTION FACTOR 2-RELATED ZINC FINGER PROTEIN"/>
    <property type="match status" value="1"/>
</dbReference>
<keyword evidence="1" id="KW-0175">Coiled coil</keyword>
<dbReference type="InterPro" id="IPR012337">
    <property type="entry name" value="RNaseH-like_sf"/>
</dbReference>
<dbReference type="PaxDb" id="4097-A0A1S4CDV6"/>
<dbReference type="InterPro" id="IPR025398">
    <property type="entry name" value="DUF4371"/>
</dbReference>
<dbReference type="RefSeq" id="XP_016499139.1">
    <property type="nucleotide sequence ID" value="XM_016643653.1"/>
</dbReference>